<keyword evidence="3" id="KW-1185">Reference proteome</keyword>
<dbReference type="EMBL" id="ON189043">
    <property type="protein sequence ID" value="URA06871.1"/>
    <property type="molecule type" value="Genomic_DNA"/>
</dbReference>
<evidence type="ECO:0000313" key="2">
    <source>
        <dbReference type="EMBL" id="URA06871.1"/>
    </source>
</evidence>
<evidence type="ECO:0000313" key="3">
    <source>
        <dbReference type="Proteomes" id="UP001056424"/>
    </source>
</evidence>
<sequence length="529" mass="55247">MVCEVVKIDSNITGLSIAEEVCLKQLPVLAVDGFDPVWYGQEPNSYSDFGGELTTVARAPIDPSRQNKKGTPTDLDASGGYNTDVTQNNLTRILQGYFFADARRKPSTVSLAMGTPNTALTSVTASSKTYAAAAGLLPFNKAGYLVKASGFANAANNGIKTVVSATATTVVVSETVVDEASPGPNARLEVVGFKGTAADLSFAVVSGIPSLVSAAALDFTTLGLTLGEWIWIGGDAAGSFFADNRGFARIASITATALTFDDTEFTPTNAVGTGVTLQLFFGTVIRNEKTPALIKRRSYQIERTLGEGPEAENPGDQQAEYLEGAVCNELTLNIPQADKLNVDLTFVACDNTQRSGAAGDKIKSSVLGTLVPALGEDAFNTSSDIRRIKMAILDPSTSRPTPLFGYVTEANLTVANGITPNKAVGTMGAIDTSAGNFVVSGSITAYFTSVAATRAIRNNADVGLSEIVASKNAGMIWDIPLLGLGGGRLNVEKDAPITVPLEPQAAECANGYTLMYVNFAYLPNAAMPG</sequence>
<accession>A0A9E7E1J9</accession>
<evidence type="ECO:0000256" key="1">
    <source>
        <dbReference type="SAM" id="MobiDB-lite"/>
    </source>
</evidence>
<protein>
    <submittedName>
        <fullName evidence="2">Major tail tube protein</fullName>
    </submittedName>
</protein>
<reference evidence="2" key="1">
    <citation type="journal article" date="2022" name="Viruses">
        <title>Isolation of novel Xanthomonas phages for the plant pathogens X. translucens and X. campestris.</title>
        <authorList>
            <person name="Erdrich S.H."/>
            <person name="Sharma V."/>
            <person name="Schurr U."/>
            <person name="Arsova B."/>
            <person name="Frunzke J."/>
        </authorList>
    </citation>
    <scope>NUCLEOTIDE SEQUENCE</scope>
</reference>
<dbReference type="InterPro" id="IPR044000">
    <property type="entry name" value="Phage_tube_2"/>
</dbReference>
<gene>
    <name evidence="2" type="ORF">Langgrundblatt2_BL20040</name>
</gene>
<organism evidence="2 3">
    <name type="scientific">Xanthomonas phage Langgrundblatt2</name>
    <dbReference type="NCBI Taxonomy" id="2939129"/>
    <lineage>
        <taxon>Viruses</taxon>
        <taxon>Duplodnaviria</taxon>
        <taxon>Heunggongvirae</taxon>
        <taxon>Uroviricota</taxon>
        <taxon>Caudoviricetes</taxon>
        <taxon>Stanbaylleyvirinae</taxon>
        <taxon>Shirevirus</taxon>
        <taxon>Shirevirus langgrundblatt2</taxon>
    </lineage>
</organism>
<feature type="region of interest" description="Disordered" evidence="1">
    <location>
        <begin position="58"/>
        <end position="82"/>
    </location>
</feature>
<dbReference type="Pfam" id="PF18906">
    <property type="entry name" value="Phage_tube_2"/>
    <property type="match status" value="1"/>
</dbReference>
<name>A0A9E7E1J9_9CAUD</name>
<proteinExistence type="predicted"/>
<dbReference type="Proteomes" id="UP001056424">
    <property type="component" value="Segment"/>
</dbReference>